<dbReference type="SMART" id="SM00875">
    <property type="entry name" value="BACK"/>
    <property type="match status" value="1"/>
</dbReference>
<accession>A0A7S3XEK0</accession>
<keyword evidence="3" id="KW-0677">Repeat</keyword>
<feature type="compositionally biased region" description="Polar residues" evidence="4">
    <location>
        <begin position="284"/>
        <end position="295"/>
    </location>
</feature>
<dbReference type="InterPro" id="IPR000210">
    <property type="entry name" value="BTB/POZ_dom"/>
</dbReference>
<dbReference type="SUPFAM" id="SSF117281">
    <property type="entry name" value="Kelch motif"/>
    <property type="match status" value="1"/>
</dbReference>
<dbReference type="AlphaFoldDB" id="A0A7S3XEK0"/>
<proteinExistence type="predicted"/>
<evidence type="ECO:0000256" key="3">
    <source>
        <dbReference type="ARBA" id="ARBA00022737"/>
    </source>
</evidence>
<evidence type="ECO:0000259" key="5">
    <source>
        <dbReference type="PROSITE" id="PS50097"/>
    </source>
</evidence>
<comment type="pathway">
    <text evidence="1">Protein modification; protein ubiquitination.</text>
</comment>
<keyword evidence="2" id="KW-0880">Kelch repeat</keyword>
<reference evidence="6" key="1">
    <citation type="submission" date="2021-01" db="EMBL/GenBank/DDBJ databases">
        <authorList>
            <person name="Corre E."/>
            <person name="Pelletier E."/>
            <person name="Niang G."/>
            <person name="Scheremetjew M."/>
            <person name="Finn R."/>
            <person name="Kale V."/>
            <person name="Holt S."/>
            <person name="Cochrane G."/>
            <person name="Meng A."/>
            <person name="Brown T."/>
            <person name="Cohen L."/>
        </authorList>
    </citation>
    <scope>NUCLEOTIDE SEQUENCE</scope>
    <source>
        <strain evidence="6">CCMP1897</strain>
    </source>
</reference>
<dbReference type="Gene3D" id="2.120.10.80">
    <property type="entry name" value="Kelch-type beta propeller"/>
    <property type="match status" value="1"/>
</dbReference>
<evidence type="ECO:0000256" key="1">
    <source>
        <dbReference type="ARBA" id="ARBA00004906"/>
    </source>
</evidence>
<sequence length="645" mass="70388">MTLYSLMQWMGSIPVLARLREEGKLVDVHLRAKEGLCVAAHRVVLAGASRFFAALFAGPCSDMKDGCTETVELPDVELATLEILIDAIYRQEVQVHESNVHALLAGSNLLDIPAVHKACCLFMQKSLSSKNALTAYALASKYAPNSSLRSEALLIAARSFQALREDQENFQTALESMSKHAIVELLQSEHLDVEAEIEVFEVLCDWVSVDVEMRISDFAECLVCAVRLPLIPLETIESIVLVHPLVKRNPHSKEVVCAAQDGLQRRSVGKPFHQSSDAMPMEMNTETGTEDQSPQVGSMELEVCKFYPERIQGKAQRKECSAEPSIFEFEEGVHQQTSCSTNWVDRVCIDANPRKRFATVLLAAGGYDDGWRGVRLAEIYDPLTNSWHPGPALPADLAFAGSSSVYDQNFVVGGSTFKTHVFAYRTGSQRLAYWENLAAPKAARVHAGITSAAGALYIIGGRSGSNVESSLVERYDPALGAWITAESLPSPRSSLDVVTVREKIYAIGGQAGRSTFRTVDMYDPTIDTWTTLQARMNTTRKYHATCACDGRIFVVGGKDAAGQRLSSVESMDPREGIWKYERDLSCQRSSAGLAALSGKLFVAGGNAGGGTIHSSVEELCLRTGVWSTRAPLNSARSGLTLLSMH</sequence>
<dbReference type="InterPro" id="IPR011705">
    <property type="entry name" value="BACK"/>
</dbReference>
<dbReference type="PIRSF" id="PIRSF037037">
    <property type="entry name" value="Kelch-like_protein_gigaxonin"/>
    <property type="match status" value="1"/>
</dbReference>
<dbReference type="EMBL" id="HBIS01008612">
    <property type="protein sequence ID" value="CAE0613331.1"/>
    <property type="molecule type" value="Transcribed_RNA"/>
</dbReference>
<gene>
    <name evidence="6" type="ORF">PSAL00342_LOCUS7230</name>
</gene>
<feature type="domain" description="BTB" evidence="5">
    <location>
        <begin position="26"/>
        <end position="97"/>
    </location>
</feature>
<dbReference type="PROSITE" id="PS50097">
    <property type="entry name" value="BTB"/>
    <property type="match status" value="1"/>
</dbReference>
<dbReference type="SMART" id="SM00225">
    <property type="entry name" value="BTB"/>
    <property type="match status" value="1"/>
</dbReference>
<dbReference type="Pfam" id="PF01344">
    <property type="entry name" value="Kelch_1"/>
    <property type="match status" value="2"/>
</dbReference>
<evidence type="ECO:0000256" key="2">
    <source>
        <dbReference type="ARBA" id="ARBA00022441"/>
    </source>
</evidence>
<name>A0A7S3XEK0_9CHLO</name>
<dbReference type="PANTHER" id="PTHR24412">
    <property type="entry name" value="KELCH PROTEIN"/>
    <property type="match status" value="1"/>
</dbReference>
<dbReference type="Pfam" id="PF00651">
    <property type="entry name" value="BTB"/>
    <property type="match status" value="1"/>
</dbReference>
<dbReference type="Pfam" id="PF24681">
    <property type="entry name" value="Kelch_KLHDC2_KLHL20_DRC7"/>
    <property type="match status" value="1"/>
</dbReference>
<evidence type="ECO:0000256" key="4">
    <source>
        <dbReference type="SAM" id="MobiDB-lite"/>
    </source>
</evidence>
<dbReference type="InterPro" id="IPR011333">
    <property type="entry name" value="SKP1/BTB/POZ_sf"/>
</dbReference>
<dbReference type="InterPro" id="IPR015915">
    <property type="entry name" value="Kelch-typ_b-propeller"/>
</dbReference>
<protein>
    <recommendedName>
        <fullName evidence="5">BTB domain-containing protein</fullName>
    </recommendedName>
</protein>
<dbReference type="SUPFAM" id="SSF54695">
    <property type="entry name" value="POZ domain"/>
    <property type="match status" value="1"/>
</dbReference>
<dbReference type="PANTHER" id="PTHR24412:SF463">
    <property type="entry name" value="KELCH-LIKE PROTEIN 40A"/>
    <property type="match status" value="1"/>
</dbReference>
<feature type="region of interest" description="Disordered" evidence="4">
    <location>
        <begin position="268"/>
        <end position="295"/>
    </location>
</feature>
<dbReference type="Gene3D" id="3.30.710.10">
    <property type="entry name" value="Potassium Channel Kv1.1, Chain A"/>
    <property type="match status" value="1"/>
</dbReference>
<dbReference type="Gene3D" id="1.25.40.420">
    <property type="match status" value="1"/>
</dbReference>
<dbReference type="Pfam" id="PF07707">
    <property type="entry name" value="BACK"/>
    <property type="match status" value="1"/>
</dbReference>
<dbReference type="SMART" id="SM00612">
    <property type="entry name" value="Kelch"/>
    <property type="match status" value="5"/>
</dbReference>
<organism evidence="6">
    <name type="scientific">Picocystis salinarum</name>
    <dbReference type="NCBI Taxonomy" id="88271"/>
    <lineage>
        <taxon>Eukaryota</taxon>
        <taxon>Viridiplantae</taxon>
        <taxon>Chlorophyta</taxon>
        <taxon>Picocystophyceae</taxon>
        <taxon>Picocystales</taxon>
        <taxon>Picocystaceae</taxon>
        <taxon>Picocystis</taxon>
    </lineage>
</organism>
<dbReference type="InterPro" id="IPR006652">
    <property type="entry name" value="Kelch_1"/>
</dbReference>
<dbReference type="InterPro" id="IPR017096">
    <property type="entry name" value="BTB-kelch_protein"/>
</dbReference>
<evidence type="ECO:0000313" key="6">
    <source>
        <dbReference type="EMBL" id="CAE0613331.1"/>
    </source>
</evidence>